<evidence type="ECO:0000256" key="10">
    <source>
        <dbReference type="ARBA" id="ARBA00022763"/>
    </source>
</evidence>
<feature type="domain" description="RING-type" evidence="16">
    <location>
        <begin position="28"/>
        <end position="71"/>
    </location>
</feature>
<dbReference type="Gene3D" id="3.30.40.10">
    <property type="entry name" value="Zinc/RING finger domain, C3HC4 (zinc finger)"/>
    <property type="match status" value="1"/>
</dbReference>
<dbReference type="PROSITE" id="PS50089">
    <property type="entry name" value="ZF_RING_2"/>
    <property type="match status" value="1"/>
</dbReference>
<dbReference type="GO" id="GO:0005737">
    <property type="term" value="C:cytoplasm"/>
    <property type="evidence" value="ECO:0007669"/>
    <property type="project" value="UniProtKB-SubCell"/>
</dbReference>
<dbReference type="EC" id="2.3.2.27" evidence="5"/>
<keyword evidence="14" id="KW-0479">Metal-binding</keyword>
<dbReference type="InterPro" id="IPR001680">
    <property type="entry name" value="WD40_rpt"/>
</dbReference>
<dbReference type="SUPFAM" id="SSF50978">
    <property type="entry name" value="WD40 repeat-like"/>
    <property type="match status" value="1"/>
</dbReference>
<name>A0AAV9IIS8_9RHOD</name>
<dbReference type="SUPFAM" id="SSF117289">
    <property type="entry name" value="Nucleoporin domain"/>
    <property type="match status" value="1"/>
</dbReference>
<evidence type="ECO:0000256" key="3">
    <source>
        <dbReference type="ARBA" id="ARBA00004496"/>
    </source>
</evidence>
<keyword evidence="14" id="KW-0863">Zinc-finger</keyword>
<reference evidence="17 18" key="1">
    <citation type="submission" date="2022-07" db="EMBL/GenBank/DDBJ databases">
        <title>Genome-wide signatures of adaptation to extreme environments.</title>
        <authorList>
            <person name="Cho C.H."/>
            <person name="Yoon H.S."/>
        </authorList>
    </citation>
    <scope>NUCLEOTIDE SEQUENCE [LARGE SCALE GENOMIC DNA]</scope>
    <source>
        <strain evidence="17 18">108.79 E11</strain>
    </source>
</reference>
<dbReference type="InterPro" id="IPR015943">
    <property type="entry name" value="WD40/YVTN_repeat-like_dom_sf"/>
</dbReference>
<dbReference type="InterPro" id="IPR056527">
    <property type="entry name" value="WD40_RFWD3"/>
</dbReference>
<dbReference type="GO" id="GO:0008270">
    <property type="term" value="F:zinc ion binding"/>
    <property type="evidence" value="ECO:0007669"/>
    <property type="project" value="UniProtKB-KW"/>
</dbReference>
<evidence type="ECO:0000259" key="16">
    <source>
        <dbReference type="PROSITE" id="PS50089"/>
    </source>
</evidence>
<dbReference type="GO" id="GO:0061630">
    <property type="term" value="F:ubiquitin protein ligase activity"/>
    <property type="evidence" value="ECO:0007669"/>
    <property type="project" value="UniProtKB-EC"/>
</dbReference>
<keyword evidence="11" id="KW-0833">Ubl conjugation pathway</keyword>
<dbReference type="EMBL" id="JANCYU010000050">
    <property type="protein sequence ID" value="KAK4527337.1"/>
    <property type="molecule type" value="Genomic_DNA"/>
</dbReference>
<comment type="subcellular location">
    <subcellularLocation>
        <location evidence="3">Cytoplasm</location>
    </subcellularLocation>
    <subcellularLocation>
        <location evidence="2">Nucleus</location>
        <location evidence="2">PML body</location>
    </subcellularLocation>
</comment>
<dbReference type="GO" id="GO:0036297">
    <property type="term" value="P:interstrand cross-link repair"/>
    <property type="evidence" value="ECO:0007669"/>
    <property type="project" value="InterPro"/>
</dbReference>
<dbReference type="GO" id="GO:0005634">
    <property type="term" value="C:nucleus"/>
    <property type="evidence" value="ECO:0007669"/>
    <property type="project" value="InterPro"/>
</dbReference>
<dbReference type="Pfam" id="PF23419">
    <property type="entry name" value="WD40_RFWD3"/>
    <property type="match status" value="1"/>
</dbReference>
<evidence type="ECO:0000313" key="18">
    <source>
        <dbReference type="Proteomes" id="UP001300502"/>
    </source>
</evidence>
<dbReference type="InterPro" id="IPR013083">
    <property type="entry name" value="Znf_RING/FYVE/PHD"/>
</dbReference>
<evidence type="ECO:0000256" key="5">
    <source>
        <dbReference type="ARBA" id="ARBA00012483"/>
    </source>
</evidence>
<feature type="region of interest" description="Disordered" evidence="15">
    <location>
        <begin position="1"/>
        <end position="20"/>
    </location>
</feature>
<dbReference type="InterPro" id="IPR001841">
    <property type="entry name" value="Znf_RING"/>
</dbReference>
<keyword evidence="18" id="KW-1185">Reference proteome</keyword>
<dbReference type="SMART" id="SM00320">
    <property type="entry name" value="WD40"/>
    <property type="match status" value="2"/>
</dbReference>
<keyword evidence="14" id="KW-0862">Zinc</keyword>
<evidence type="ECO:0000256" key="12">
    <source>
        <dbReference type="ARBA" id="ARBA00023204"/>
    </source>
</evidence>
<organism evidence="17 18">
    <name type="scientific">Galdieria yellowstonensis</name>
    <dbReference type="NCBI Taxonomy" id="3028027"/>
    <lineage>
        <taxon>Eukaryota</taxon>
        <taxon>Rhodophyta</taxon>
        <taxon>Bangiophyceae</taxon>
        <taxon>Galdieriales</taxon>
        <taxon>Galdieriaceae</taxon>
        <taxon>Galdieria</taxon>
    </lineage>
</organism>
<keyword evidence="9" id="KW-0677">Repeat</keyword>
<evidence type="ECO:0000256" key="8">
    <source>
        <dbReference type="ARBA" id="ARBA00022679"/>
    </source>
</evidence>
<dbReference type="Proteomes" id="UP001300502">
    <property type="component" value="Unassembled WGS sequence"/>
</dbReference>
<keyword evidence="7" id="KW-0853">WD repeat</keyword>
<evidence type="ECO:0000256" key="4">
    <source>
        <dbReference type="ARBA" id="ARBA00004906"/>
    </source>
</evidence>
<protein>
    <recommendedName>
        <fullName evidence="5">RING-type E3 ubiquitin transferase</fullName>
        <ecNumber evidence="5">2.3.2.27</ecNumber>
    </recommendedName>
</protein>
<dbReference type="Gene3D" id="2.130.10.10">
    <property type="entry name" value="YVTN repeat-like/Quinoprotein amine dehydrogenase"/>
    <property type="match status" value="1"/>
</dbReference>
<dbReference type="InterPro" id="IPR036322">
    <property type="entry name" value="WD40_repeat_dom_sf"/>
</dbReference>
<keyword evidence="12" id="KW-0234">DNA repair</keyword>
<dbReference type="InterPro" id="IPR037381">
    <property type="entry name" value="RFWD3"/>
</dbReference>
<dbReference type="AlphaFoldDB" id="A0AAV9IIS8"/>
<comment type="caution">
    <text evidence="17">The sequence shown here is derived from an EMBL/GenBank/DDBJ whole genome shotgun (WGS) entry which is preliminary data.</text>
</comment>
<dbReference type="GO" id="GO:0016567">
    <property type="term" value="P:protein ubiquitination"/>
    <property type="evidence" value="ECO:0007669"/>
    <property type="project" value="InterPro"/>
</dbReference>
<evidence type="ECO:0000256" key="15">
    <source>
        <dbReference type="SAM" id="MobiDB-lite"/>
    </source>
</evidence>
<dbReference type="PANTHER" id="PTHR16047:SF7">
    <property type="entry name" value="E3 UBIQUITIN-PROTEIN LIGASE RFWD3"/>
    <property type="match status" value="1"/>
</dbReference>
<evidence type="ECO:0000313" key="17">
    <source>
        <dbReference type="EMBL" id="KAK4527337.1"/>
    </source>
</evidence>
<dbReference type="PANTHER" id="PTHR16047">
    <property type="entry name" value="RFWD3 PROTEIN"/>
    <property type="match status" value="1"/>
</dbReference>
<evidence type="ECO:0000256" key="14">
    <source>
        <dbReference type="PROSITE-ProRule" id="PRU00175"/>
    </source>
</evidence>
<dbReference type="SUPFAM" id="SSF57850">
    <property type="entry name" value="RING/U-box"/>
    <property type="match status" value="1"/>
</dbReference>
<gene>
    <name evidence="17" type="ORF">GAYE_SCF38G5259</name>
</gene>
<evidence type="ECO:0000256" key="1">
    <source>
        <dbReference type="ARBA" id="ARBA00000900"/>
    </source>
</evidence>
<dbReference type="CDD" id="cd16450">
    <property type="entry name" value="mRING-C3HGC3_RFWD3"/>
    <property type="match status" value="1"/>
</dbReference>
<keyword evidence="10" id="KW-0227">DNA damage</keyword>
<proteinExistence type="predicted"/>
<evidence type="ECO:0000256" key="2">
    <source>
        <dbReference type="ARBA" id="ARBA00004322"/>
    </source>
</evidence>
<dbReference type="SMART" id="SM00184">
    <property type="entry name" value="RING"/>
    <property type="match status" value="1"/>
</dbReference>
<keyword evidence="6" id="KW-0963">Cytoplasm</keyword>
<keyword evidence="8" id="KW-0808">Transferase</keyword>
<keyword evidence="13" id="KW-0539">Nucleus</keyword>
<sequence>MAANYSNEDATKEQPTSQGDNCQNEVLCSICMERFTDSGSHYICCLSCGHVFGYSCITKWLKTRLICPSCNQKVRKKDVRRIYLSHNSVITVQDTLDEVKQQWLREVENKELVTKELQVTRNQLKRLEDSFAYLTQRYYQLLGEYRTLSQSFRHTTPSNTFPLQWVKSLPLNGPRTFVFGKGTSIYCSCKEDSCQEYLQQWSFFSDHQSKSKQPIHESTIRDIRYLESLQSYGLLLTCSNDRTLKVVCPHNMNVVLSYSLENVGWCCDWSMDGLYMACGTKNGKVVVFDIRKTSNCLHSIPLSSGKGIHSICWWKHSHHHSVNNTSNSGWLAGGMDGMYYVDMSTTETLESGLLQLTEKDKPIFSTCLEMPLQDSKRSMIVSHRSSCSPTSHVIYDITNDLHCPEKYTHLLGGRNQVILSRTLAVCWKNRHYFFTADETLQGSALVWEWKRTDSHHPQLVGIPETFPMRHACPIYDIRWNGGQVDHIPDQAFMGTLSRNELHIYKW</sequence>
<evidence type="ECO:0000256" key="11">
    <source>
        <dbReference type="ARBA" id="ARBA00022786"/>
    </source>
</evidence>
<comment type="catalytic activity">
    <reaction evidence="1">
        <text>S-ubiquitinyl-[E2 ubiquitin-conjugating enzyme]-L-cysteine + [acceptor protein]-L-lysine = [E2 ubiquitin-conjugating enzyme]-L-cysteine + N(6)-ubiquitinyl-[acceptor protein]-L-lysine.</text>
        <dbReference type="EC" id="2.3.2.27"/>
    </reaction>
</comment>
<evidence type="ECO:0000256" key="7">
    <source>
        <dbReference type="ARBA" id="ARBA00022574"/>
    </source>
</evidence>
<comment type="pathway">
    <text evidence="4">Protein modification; protein ubiquitination.</text>
</comment>
<evidence type="ECO:0000256" key="13">
    <source>
        <dbReference type="ARBA" id="ARBA00023242"/>
    </source>
</evidence>
<evidence type="ECO:0000256" key="9">
    <source>
        <dbReference type="ARBA" id="ARBA00022737"/>
    </source>
</evidence>
<accession>A0AAV9IIS8</accession>
<dbReference type="Pfam" id="PF13639">
    <property type="entry name" value="zf-RING_2"/>
    <property type="match status" value="1"/>
</dbReference>
<evidence type="ECO:0000256" key="6">
    <source>
        <dbReference type="ARBA" id="ARBA00022490"/>
    </source>
</evidence>